<dbReference type="EMBL" id="JAOTJC010000007">
    <property type="protein sequence ID" value="MCU7554708.1"/>
    <property type="molecule type" value="Genomic_DNA"/>
</dbReference>
<dbReference type="Proteomes" id="UP001209257">
    <property type="component" value="Unassembled WGS sequence"/>
</dbReference>
<dbReference type="PANTHER" id="PTHR12277:SF81">
    <property type="entry name" value="PROTEIN ABHD13"/>
    <property type="match status" value="1"/>
</dbReference>
<reference evidence="3" key="1">
    <citation type="submission" date="2023-07" db="EMBL/GenBank/DDBJ databases">
        <title>Study on multiphase classification of strain Alteromonas salexigens isolated from the Yellow Sea.</title>
        <authorList>
            <person name="Sun L."/>
        </authorList>
    </citation>
    <scope>NUCLEOTIDE SEQUENCE [LARGE SCALE GENOMIC DNA]</scope>
    <source>
        <strain evidence="3">ASW11-19</strain>
    </source>
</reference>
<protein>
    <submittedName>
        <fullName evidence="2">Lysophospholipase</fullName>
    </submittedName>
</protein>
<name>A0ABT2VP90_9ALTE</name>
<feature type="domain" description="Serine aminopeptidase S33" evidence="1">
    <location>
        <begin position="82"/>
        <end position="205"/>
    </location>
</feature>
<evidence type="ECO:0000313" key="3">
    <source>
        <dbReference type="Proteomes" id="UP001209257"/>
    </source>
</evidence>
<dbReference type="InterPro" id="IPR022742">
    <property type="entry name" value="Hydrolase_4"/>
</dbReference>
<dbReference type="Pfam" id="PF12146">
    <property type="entry name" value="Hydrolase_4"/>
    <property type="match status" value="1"/>
</dbReference>
<dbReference type="PANTHER" id="PTHR12277">
    <property type="entry name" value="ALPHA/BETA HYDROLASE DOMAIN-CONTAINING PROTEIN"/>
    <property type="match status" value="1"/>
</dbReference>
<dbReference type="SUPFAM" id="SSF53474">
    <property type="entry name" value="alpha/beta-Hydrolases"/>
    <property type="match status" value="1"/>
</dbReference>
<keyword evidence="3" id="KW-1185">Reference proteome</keyword>
<sequence length="285" mass="31217">MHTLPIFLVVFTSVWLASGCAIDVSPRSFVHQAEQPTPLDTTGLHSAATKDEISVGITTVEMTNAQGLTLTGVAVTYPEPVVNIVFFGGNGMAISKANGYLHKLGKLPANIMWIDYQGMGASERAEKIVIENLKKDALQVFDYASEVFPQELPTLVHGLSMGSLIASYVATEREVDGLVLEGAINGVPELVDNLIPMWSKLFTRVNLHPELVGIDNGVLLEQYHGPLFMLVGEKDRTTPVQFTEQLYRLSPSENKAMYVVPEADHGTTMKQPGTLKRYREFVASL</sequence>
<proteinExistence type="predicted"/>
<evidence type="ECO:0000313" key="2">
    <source>
        <dbReference type="EMBL" id="MCU7554708.1"/>
    </source>
</evidence>
<evidence type="ECO:0000259" key="1">
    <source>
        <dbReference type="Pfam" id="PF12146"/>
    </source>
</evidence>
<dbReference type="Gene3D" id="3.40.50.1820">
    <property type="entry name" value="alpha/beta hydrolase"/>
    <property type="match status" value="1"/>
</dbReference>
<gene>
    <name evidence="2" type="ORF">OCL06_08865</name>
</gene>
<comment type="caution">
    <text evidence="2">The sequence shown here is derived from an EMBL/GenBank/DDBJ whole genome shotgun (WGS) entry which is preliminary data.</text>
</comment>
<organism evidence="2 3">
    <name type="scientific">Alteromonas salexigens</name>
    <dbReference type="NCBI Taxonomy" id="2982530"/>
    <lineage>
        <taxon>Bacteria</taxon>
        <taxon>Pseudomonadati</taxon>
        <taxon>Pseudomonadota</taxon>
        <taxon>Gammaproteobacteria</taxon>
        <taxon>Alteromonadales</taxon>
        <taxon>Alteromonadaceae</taxon>
        <taxon>Alteromonas/Salinimonas group</taxon>
        <taxon>Alteromonas</taxon>
    </lineage>
</organism>
<accession>A0ABT2VP90</accession>
<dbReference type="RefSeq" id="WP_262993591.1">
    <property type="nucleotide sequence ID" value="NZ_JAOTJC010000007.1"/>
</dbReference>
<dbReference type="InterPro" id="IPR029058">
    <property type="entry name" value="AB_hydrolase_fold"/>
</dbReference>